<keyword evidence="1" id="KW-0347">Helicase</keyword>
<name>A0A834SS97_9FABA</name>
<comment type="caution">
    <text evidence="1">The sequence shown here is derived from an EMBL/GenBank/DDBJ whole genome shotgun (WGS) entry which is preliminary data.</text>
</comment>
<keyword evidence="1" id="KW-0547">Nucleotide-binding</keyword>
<dbReference type="GO" id="GO:0004386">
    <property type="term" value="F:helicase activity"/>
    <property type="evidence" value="ECO:0007669"/>
    <property type="project" value="UniProtKB-KW"/>
</dbReference>
<dbReference type="AlphaFoldDB" id="A0A834SS97"/>
<dbReference type="SUPFAM" id="SSF52540">
    <property type="entry name" value="P-loop containing nucleoside triphosphate hydrolases"/>
    <property type="match status" value="1"/>
</dbReference>
<dbReference type="Gene3D" id="3.40.50.300">
    <property type="entry name" value="P-loop containing nucleotide triphosphate hydrolases"/>
    <property type="match status" value="1"/>
</dbReference>
<keyword evidence="1" id="KW-0067">ATP-binding</keyword>
<protein>
    <submittedName>
        <fullName evidence="1">DEAD-box ATP-dependent RNA helicase 18</fullName>
    </submittedName>
</protein>
<gene>
    <name evidence="1" type="ORF">G2W53_035106</name>
</gene>
<dbReference type="InterPro" id="IPR027417">
    <property type="entry name" value="P-loop_NTPase"/>
</dbReference>
<organism evidence="1 2">
    <name type="scientific">Senna tora</name>
    <dbReference type="NCBI Taxonomy" id="362788"/>
    <lineage>
        <taxon>Eukaryota</taxon>
        <taxon>Viridiplantae</taxon>
        <taxon>Streptophyta</taxon>
        <taxon>Embryophyta</taxon>
        <taxon>Tracheophyta</taxon>
        <taxon>Spermatophyta</taxon>
        <taxon>Magnoliopsida</taxon>
        <taxon>eudicotyledons</taxon>
        <taxon>Gunneridae</taxon>
        <taxon>Pentapetalae</taxon>
        <taxon>rosids</taxon>
        <taxon>fabids</taxon>
        <taxon>Fabales</taxon>
        <taxon>Fabaceae</taxon>
        <taxon>Caesalpinioideae</taxon>
        <taxon>Cassia clade</taxon>
        <taxon>Senna</taxon>
    </lineage>
</organism>
<proteinExistence type="predicted"/>
<keyword evidence="1" id="KW-0378">Hydrolase</keyword>
<keyword evidence="2" id="KW-1185">Reference proteome</keyword>
<accession>A0A834SS97</accession>
<dbReference type="EMBL" id="JAAIUW010000011">
    <property type="protein sequence ID" value="KAF7808363.1"/>
    <property type="molecule type" value="Genomic_DNA"/>
</dbReference>
<dbReference type="OrthoDB" id="7396459at2759"/>
<sequence>MDSDFPNKALTSTRFSEMNSQLSKLVLEVLSKFGLEFCTPVQATTIPLLYSSKDVAVDAANGS</sequence>
<reference evidence="1" key="1">
    <citation type="submission" date="2020-09" db="EMBL/GenBank/DDBJ databases">
        <title>Genome-Enabled Discovery of Anthraquinone Biosynthesis in Senna tora.</title>
        <authorList>
            <person name="Kang S.-H."/>
            <person name="Pandey R.P."/>
            <person name="Lee C.-M."/>
            <person name="Sim J.-S."/>
            <person name="Jeong J.-T."/>
            <person name="Choi B.-S."/>
            <person name="Jung M."/>
            <person name="Ginzburg D."/>
            <person name="Zhao K."/>
            <person name="Won S.Y."/>
            <person name="Oh T.-J."/>
            <person name="Yu Y."/>
            <person name="Kim N.-H."/>
            <person name="Lee O.R."/>
            <person name="Lee T.-H."/>
            <person name="Bashyal P."/>
            <person name="Kim T.-S."/>
            <person name="Lee W.-H."/>
            <person name="Kawkins C."/>
            <person name="Kim C.-K."/>
            <person name="Kim J.S."/>
            <person name="Ahn B.O."/>
            <person name="Rhee S.Y."/>
            <person name="Sohng J.K."/>
        </authorList>
    </citation>
    <scope>NUCLEOTIDE SEQUENCE</scope>
    <source>
        <tissue evidence="1">Leaf</tissue>
    </source>
</reference>
<evidence type="ECO:0000313" key="2">
    <source>
        <dbReference type="Proteomes" id="UP000634136"/>
    </source>
</evidence>
<evidence type="ECO:0000313" key="1">
    <source>
        <dbReference type="EMBL" id="KAF7808363.1"/>
    </source>
</evidence>
<dbReference type="Proteomes" id="UP000634136">
    <property type="component" value="Unassembled WGS sequence"/>
</dbReference>